<keyword evidence="1" id="KW-1133">Transmembrane helix</keyword>
<keyword evidence="1" id="KW-0472">Membrane</keyword>
<feature type="transmembrane region" description="Helical" evidence="1">
    <location>
        <begin position="122"/>
        <end position="141"/>
    </location>
</feature>
<evidence type="ECO:0000313" key="3">
    <source>
        <dbReference type="EMBL" id="SFS04425.1"/>
    </source>
</evidence>
<proteinExistence type="predicted"/>
<dbReference type="STRING" id="37658.SAMN05661086_03384"/>
<dbReference type="EMBL" id="FOYZ01000018">
    <property type="protein sequence ID" value="SFS04425.1"/>
    <property type="molecule type" value="Genomic_DNA"/>
</dbReference>
<dbReference type="PANTHER" id="PTHR35793:SF2">
    <property type="entry name" value="INNER MEMBRANE PROTEIN YJIG"/>
    <property type="match status" value="1"/>
</dbReference>
<dbReference type="InterPro" id="IPR011642">
    <property type="entry name" value="Gate_dom"/>
</dbReference>
<name>A0A1I6LLR0_9FIRM</name>
<keyword evidence="4" id="KW-1185">Reference proteome</keyword>
<dbReference type="RefSeq" id="WP_092563522.1">
    <property type="nucleotide sequence ID" value="NZ_FOYZ01000018.1"/>
</dbReference>
<feature type="transmembrane region" description="Helical" evidence="1">
    <location>
        <begin position="88"/>
        <end position="110"/>
    </location>
</feature>
<dbReference type="GO" id="GO:0005886">
    <property type="term" value="C:plasma membrane"/>
    <property type="evidence" value="ECO:0007669"/>
    <property type="project" value="TreeGrafter"/>
</dbReference>
<organism evidence="3 4">
    <name type="scientific">Anaeromicropila populeti</name>
    <dbReference type="NCBI Taxonomy" id="37658"/>
    <lineage>
        <taxon>Bacteria</taxon>
        <taxon>Bacillati</taxon>
        <taxon>Bacillota</taxon>
        <taxon>Clostridia</taxon>
        <taxon>Lachnospirales</taxon>
        <taxon>Lachnospiraceae</taxon>
        <taxon>Anaeromicropila</taxon>
    </lineage>
</organism>
<feature type="transmembrane region" description="Helical" evidence="1">
    <location>
        <begin position="45"/>
        <end position="68"/>
    </location>
</feature>
<protein>
    <submittedName>
        <fullName evidence="3">Spore maturation protein B</fullName>
    </submittedName>
</protein>
<dbReference type="PANTHER" id="PTHR35793">
    <property type="entry name" value="INNER MEMBRANE PROTEIN YJIG"/>
    <property type="match status" value="1"/>
</dbReference>
<dbReference type="InterPro" id="IPR052549">
    <property type="entry name" value="SpmB"/>
</dbReference>
<dbReference type="Pfam" id="PF07670">
    <property type="entry name" value="Gate"/>
    <property type="match status" value="1"/>
</dbReference>
<feature type="domain" description="Nucleoside transporter/FeoB GTPase Gate" evidence="2">
    <location>
        <begin position="46"/>
        <end position="146"/>
    </location>
</feature>
<accession>A0A1I6LLR0</accession>
<feature type="transmembrane region" description="Helical" evidence="1">
    <location>
        <begin position="153"/>
        <end position="173"/>
    </location>
</feature>
<reference evidence="3 4" key="1">
    <citation type="submission" date="2016-10" db="EMBL/GenBank/DDBJ databases">
        <authorList>
            <person name="de Groot N.N."/>
        </authorList>
    </citation>
    <scope>NUCLEOTIDE SEQUENCE [LARGE SCALE GENOMIC DNA]</scope>
    <source>
        <strain evidence="3 4">743A</strain>
    </source>
</reference>
<dbReference type="Proteomes" id="UP000199659">
    <property type="component" value="Unassembled WGS sequence"/>
</dbReference>
<keyword evidence="1" id="KW-0812">Transmembrane</keyword>
<dbReference type="AlphaFoldDB" id="A0A1I6LLR0"/>
<feature type="transmembrane region" description="Helical" evidence="1">
    <location>
        <begin position="6"/>
        <end position="25"/>
    </location>
</feature>
<evidence type="ECO:0000256" key="1">
    <source>
        <dbReference type="SAM" id="Phobius"/>
    </source>
</evidence>
<evidence type="ECO:0000259" key="2">
    <source>
        <dbReference type="Pfam" id="PF07670"/>
    </source>
</evidence>
<dbReference type="OrthoDB" id="9805623at2"/>
<evidence type="ECO:0000313" key="4">
    <source>
        <dbReference type="Proteomes" id="UP000199659"/>
    </source>
</evidence>
<gene>
    <name evidence="3" type="ORF">SAMN05661086_03384</name>
</gene>
<sequence length="174" mass="18745">MSFLLYISSFIIPLVVLYVVGYGFLQKVHIYDEFVKGAEDGFKVVKGIAPTLIGLMVAIGVLRASGALDMLSSIIQPVTNILKFPSQLVPLVTVKMFSSSAATSLLLDIYKEYGPDSYLGKLGSILMSCSETIFYTLSVYFMTAGVKKTRYTLAGALVATMAGVVASVIVTGWM</sequence>